<dbReference type="EMBL" id="JAVDYC010000001">
    <property type="protein sequence ID" value="MDR7322404.1"/>
    <property type="molecule type" value="Genomic_DNA"/>
</dbReference>
<reference evidence="6 7" key="1">
    <citation type="submission" date="2023-07" db="EMBL/GenBank/DDBJ databases">
        <title>Sequencing the genomes of 1000 actinobacteria strains.</title>
        <authorList>
            <person name="Klenk H.-P."/>
        </authorList>
    </citation>
    <scope>NUCLEOTIDE SEQUENCE [LARGE SCALE GENOMIC DNA]</scope>
    <source>
        <strain evidence="6 7">DSM 44711</strain>
    </source>
</reference>
<keyword evidence="7" id="KW-1185">Reference proteome</keyword>
<dbReference type="Gene3D" id="1.20.59.10">
    <property type="entry name" value="Chorismate mutase"/>
    <property type="match status" value="1"/>
</dbReference>
<dbReference type="InterPro" id="IPR051331">
    <property type="entry name" value="Chorismate_mutase-related"/>
</dbReference>
<dbReference type="InterPro" id="IPR008240">
    <property type="entry name" value="Chorismate_mutase_periplasmic"/>
</dbReference>
<dbReference type="SMART" id="SM00830">
    <property type="entry name" value="CM_2"/>
    <property type="match status" value="1"/>
</dbReference>
<dbReference type="InterPro" id="IPR036979">
    <property type="entry name" value="CM_dom_sf"/>
</dbReference>
<dbReference type="SUPFAM" id="SSF48600">
    <property type="entry name" value="Chorismate mutase II"/>
    <property type="match status" value="1"/>
</dbReference>
<protein>
    <recommendedName>
        <fullName evidence="2">chorismate mutase</fullName>
        <ecNumber evidence="2">5.4.99.5</ecNumber>
    </recommendedName>
</protein>
<gene>
    <name evidence="6" type="ORF">J2S44_002654</name>
</gene>
<name>A0AAE3ZP95_9ACTN</name>
<dbReference type="GO" id="GO:0009697">
    <property type="term" value="P:salicylic acid biosynthetic process"/>
    <property type="evidence" value="ECO:0007669"/>
    <property type="project" value="TreeGrafter"/>
</dbReference>
<keyword evidence="4 6" id="KW-0413">Isomerase</keyword>
<evidence type="ECO:0000256" key="4">
    <source>
        <dbReference type="ARBA" id="ARBA00023235"/>
    </source>
</evidence>
<keyword evidence="3" id="KW-0732">Signal</keyword>
<dbReference type="Pfam" id="PF01817">
    <property type="entry name" value="CM_2"/>
    <property type="match status" value="1"/>
</dbReference>
<dbReference type="GO" id="GO:0046417">
    <property type="term" value="P:chorismate metabolic process"/>
    <property type="evidence" value="ECO:0007669"/>
    <property type="project" value="InterPro"/>
</dbReference>
<evidence type="ECO:0000313" key="7">
    <source>
        <dbReference type="Proteomes" id="UP001183629"/>
    </source>
</evidence>
<dbReference type="PANTHER" id="PTHR38041">
    <property type="entry name" value="CHORISMATE MUTASE"/>
    <property type="match status" value="1"/>
</dbReference>
<sequence length="197" mass="20700">MGTMWGIGAALLTGVLAAGSASPAHHPVVGRELTGLVGLVAERILIGDKVAAAKFGTTAPIEDPVREQAVLDQAAALAVENGIDARETVAFFRAQIEASKVVQRGLFDRWTAHPEQAPTERPDLATEVRPQLDRITIEFIGQLAATEDVRGPGARCAVSLAFAAISADHRYHLDALHESALREAVRPVCAPAASGNS</sequence>
<dbReference type="InterPro" id="IPR036263">
    <property type="entry name" value="Chorismate_II_sf"/>
</dbReference>
<accession>A0AAE3ZP95</accession>
<dbReference type="GO" id="GO:0004106">
    <property type="term" value="F:chorismate mutase activity"/>
    <property type="evidence" value="ECO:0007669"/>
    <property type="project" value="UniProtKB-EC"/>
</dbReference>
<dbReference type="RefSeq" id="WP_310412735.1">
    <property type="nucleotide sequence ID" value="NZ_JAVDYC010000001.1"/>
</dbReference>
<dbReference type="EC" id="5.4.99.5" evidence="2"/>
<comment type="pathway">
    <text evidence="1">Metabolic intermediate biosynthesis; prephenate biosynthesis; prephenate from chorismate: step 1/1.</text>
</comment>
<evidence type="ECO:0000256" key="2">
    <source>
        <dbReference type="ARBA" id="ARBA00012404"/>
    </source>
</evidence>
<proteinExistence type="predicted"/>
<dbReference type="InterPro" id="IPR002701">
    <property type="entry name" value="CM_II_prokaryot"/>
</dbReference>
<dbReference type="PANTHER" id="PTHR38041:SF2">
    <property type="entry name" value="SECRETED CHORISMATE MUTASE"/>
    <property type="match status" value="1"/>
</dbReference>
<dbReference type="AlphaFoldDB" id="A0AAE3ZP95"/>
<evidence type="ECO:0000259" key="5">
    <source>
        <dbReference type="PROSITE" id="PS51168"/>
    </source>
</evidence>
<organism evidence="6 7">
    <name type="scientific">Catenuloplanes niger</name>
    <dbReference type="NCBI Taxonomy" id="587534"/>
    <lineage>
        <taxon>Bacteria</taxon>
        <taxon>Bacillati</taxon>
        <taxon>Actinomycetota</taxon>
        <taxon>Actinomycetes</taxon>
        <taxon>Micromonosporales</taxon>
        <taxon>Micromonosporaceae</taxon>
        <taxon>Catenuloplanes</taxon>
    </lineage>
</organism>
<feature type="domain" description="Chorismate mutase" evidence="5">
    <location>
        <begin position="15"/>
        <end position="107"/>
    </location>
</feature>
<dbReference type="Proteomes" id="UP001183629">
    <property type="component" value="Unassembled WGS sequence"/>
</dbReference>
<evidence type="ECO:0000256" key="1">
    <source>
        <dbReference type="ARBA" id="ARBA00004817"/>
    </source>
</evidence>
<dbReference type="NCBIfam" id="TIGR01806">
    <property type="entry name" value="CM_mono2"/>
    <property type="match status" value="1"/>
</dbReference>
<evidence type="ECO:0000256" key="3">
    <source>
        <dbReference type="ARBA" id="ARBA00022729"/>
    </source>
</evidence>
<dbReference type="PROSITE" id="PS51168">
    <property type="entry name" value="CHORISMATE_MUT_2"/>
    <property type="match status" value="1"/>
</dbReference>
<comment type="caution">
    <text evidence="6">The sequence shown here is derived from an EMBL/GenBank/DDBJ whole genome shotgun (WGS) entry which is preliminary data.</text>
</comment>
<evidence type="ECO:0000313" key="6">
    <source>
        <dbReference type="EMBL" id="MDR7322404.1"/>
    </source>
</evidence>